<dbReference type="GO" id="GO:0000724">
    <property type="term" value="P:double-strand break repair via homologous recombination"/>
    <property type="evidence" value="ECO:0007669"/>
    <property type="project" value="TreeGrafter"/>
</dbReference>
<evidence type="ECO:0000313" key="4">
    <source>
        <dbReference type="EMBL" id="PWI65243.1"/>
    </source>
</evidence>
<dbReference type="PROSITE" id="PS51192">
    <property type="entry name" value="HELICASE_ATP_BIND_1"/>
    <property type="match status" value="1"/>
</dbReference>
<comment type="caution">
    <text evidence="4">The sequence shown here is derived from an EMBL/GenBank/DDBJ whole genome shotgun (WGS) entry which is preliminary data.</text>
</comment>
<reference evidence="4 5" key="1">
    <citation type="journal article" date="2016" name="Front. Microbiol.">
        <title>Genome and transcriptome sequences reveal the specific parasitism of the nematophagous Purpureocillium lilacinum 36-1.</title>
        <authorList>
            <person name="Xie J."/>
            <person name="Li S."/>
            <person name="Mo C."/>
            <person name="Xiao X."/>
            <person name="Peng D."/>
            <person name="Wang G."/>
            <person name="Xiao Y."/>
        </authorList>
    </citation>
    <scope>NUCLEOTIDE SEQUENCE [LARGE SCALE GENOMIC DNA]</scope>
    <source>
        <strain evidence="4 5">36-1</strain>
    </source>
</reference>
<dbReference type="GO" id="GO:0043138">
    <property type="term" value="F:3'-5' DNA helicase activity"/>
    <property type="evidence" value="ECO:0007669"/>
    <property type="project" value="TreeGrafter"/>
</dbReference>
<feature type="region of interest" description="Disordered" evidence="2">
    <location>
        <begin position="1"/>
        <end position="21"/>
    </location>
</feature>
<dbReference type="GO" id="GO:0009378">
    <property type="term" value="F:four-way junction helicase activity"/>
    <property type="evidence" value="ECO:0007669"/>
    <property type="project" value="TreeGrafter"/>
</dbReference>
<dbReference type="PANTHER" id="PTHR13710:SF154">
    <property type="entry name" value="RECQ HELICASE, PUTATIVE (AFU_ORTHOLOGUE AFUA_6G14720)-RELATED"/>
    <property type="match status" value="1"/>
</dbReference>
<evidence type="ECO:0000313" key="5">
    <source>
        <dbReference type="Proteomes" id="UP000245956"/>
    </source>
</evidence>
<dbReference type="Proteomes" id="UP000245956">
    <property type="component" value="Unassembled WGS sequence"/>
</dbReference>
<comment type="similarity">
    <text evidence="1">Belongs to the helicase family. RecQ subfamily.</text>
</comment>
<dbReference type="InterPro" id="IPR027417">
    <property type="entry name" value="P-loop_NTPase"/>
</dbReference>
<evidence type="ECO:0000259" key="3">
    <source>
        <dbReference type="PROSITE" id="PS51192"/>
    </source>
</evidence>
<dbReference type="PANTHER" id="PTHR13710">
    <property type="entry name" value="DNA HELICASE RECQ FAMILY MEMBER"/>
    <property type="match status" value="1"/>
</dbReference>
<protein>
    <recommendedName>
        <fullName evidence="3">Helicase ATP-binding domain-containing protein</fullName>
    </recommendedName>
</protein>
<dbReference type="GO" id="GO:0003676">
    <property type="term" value="F:nucleic acid binding"/>
    <property type="evidence" value="ECO:0007669"/>
    <property type="project" value="InterPro"/>
</dbReference>
<organism evidence="4 5">
    <name type="scientific">Purpureocillium lilacinum</name>
    <name type="common">Paecilomyces lilacinus</name>
    <dbReference type="NCBI Taxonomy" id="33203"/>
    <lineage>
        <taxon>Eukaryota</taxon>
        <taxon>Fungi</taxon>
        <taxon>Dikarya</taxon>
        <taxon>Ascomycota</taxon>
        <taxon>Pezizomycotina</taxon>
        <taxon>Sordariomycetes</taxon>
        <taxon>Hypocreomycetidae</taxon>
        <taxon>Hypocreales</taxon>
        <taxon>Ophiocordycipitaceae</taxon>
        <taxon>Purpureocillium</taxon>
    </lineage>
</organism>
<name>A0A2U3DSL6_PURLI</name>
<gene>
    <name evidence="4" type="ORF">PCL_07293</name>
</gene>
<evidence type="ECO:0000256" key="2">
    <source>
        <dbReference type="SAM" id="MobiDB-lite"/>
    </source>
</evidence>
<feature type="domain" description="Helicase ATP-binding" evidence="3">
    <location>
        <begin position="67"/>
        <end position="227"/>
    </location>
</feature>
<sequence length="572" mass="63281">MLQGKRPVAARAEEQAAQGIASTCKRTRLRARPTEKEAGLLAVARRLHNDPDLQLRRPGQQRAMMATMGPRPAEQILVVLATGSGKSLTATVAASLEGAGTTILVLPTVGLRINLIDRLSKMGVRHAEWTPNSPPRTKVPLVLVSAEAVCTQAFVQYALRLRYRQELDRIVVDECHLTVFASDYRPSMAQLGWFGRTVPTQTVWMTATLPPVFEENFIERNKLVRPRIIRESTDRLSTRYSVQRVRCGLALGGNGAPGPRLLGPQGFAEGGRRQDCTYIGGKESPYEEKKAALDEWLGPESTSVIAATSALGLGFDYAHVRWVIHVGPPKLLSEFSQETGGADRDGEPAESIVLLSAAWEPQLGGHLSKNQGPMQLFLTQRYCSRGVLSLYNDAKLDWNWCMVGDELCGVCPEHHTERRPAELEYQLSNVVTKVSGGDDGSDGGSDADQCAVRAMEYTGPGQVLRQAQADDEALARYEKDIEALKRCCVLCRRRLFVRWTRRPAAAYPEMVMPLCYRAFNRPGRTGWFSKHFGFTPKTYQQYMRWLGEAAALGNTPCIQANRVAALLMAELL</sequence>
<dbReference type="Pfam" id="PF00270">
    <property type="entry name" value="DEAD"/>
    <property type="match status" value="1"/>
</dbReference>
<dbReference type="GO" id="GO:0005737">
    <property type="term" value="C:cytoplasm"/>
    <property type="evidence" value="ECO:0007669"/>
    <property type="project" value="TreeGrafter"/>
</dbReference>
<evidence type="ECO:0000256" key="1">
    <source>
        <dbReference type="ARBA" id="ARBA00005446"/>
    </source>
</evidence>
<dbReference type="Gene3D" id="3.40.50.300">
    <property type="entry name" value="P-loop containing nucleotide triphosphate hydrolases"/>
    <property type="match status" value="2"/>
</dbReference>
<dbReference type="SUPFAM" id="SSF52540">
    <property type="entry name" value="P-loop containing nucleoside triphosphate hydrolases"/>
    <property type="match status" value="1"/>
</dbReference>
<dbReference type="SMART" id="SM00487">
    <property type="entry name" value="DEXDc"/>
    <property type="match status" value="1"/>
</dbReference>
<proteinExistence type="inferred from homology"/>
<dbReference type="InterPro" id="IPR011545">
    <property type="entry name" value="DEAD/DEAH_box_helicase_dom"/>
</dbReference>
<dbReference type="AlphaFoldDB" id="A0A2U3DSL6"/>
<dbReference type="GO" id="GO:0005694">
    <property type="term" value="C:chromosome"/>
    <property type="evidence" value="ECO:0007669"/>
    <property type="project" value="TreeGrafter"/>
</dbReference>
<dbReference type="InterPro" id="IPR014001">
    <property type="entry name" value="Helicase_ATP-bd"/>
</dbReference>
<accession>A0A2U3DSL6</accession>
<dbReference type="EMBL" id="LCWV01000036">
    <property type="protein sequence ID" value="PWI65243.1"/>
    <property type="molecule type" value="Genomic_DNA"/>
</dbReference>
<dbReference type="GO" id="GO:0005524">
    <property type="term" value="F:ATP binding"/>
    <property type="evidence" value="ECO:0007669"/>
    <property type="project" value="InterPro"/>
</dbReference>